<reference evidence="3" key="1">
    <citation type="submission" date="2018-05" db="EMBL/GenBank/DDBJ databases">
        <authorList>
            <person name="Lanie J.A."/>
            <person name="Ng W.-L."/>
            <person name="Kazmierczak K.M."/>
            <person name="Andrzejewski T.M."/>
            <person name="Davidsen T.M."/>
            <person name="Wayne K.J."/>
            <person name="Tettelin H."/>
            <person name="Glass J.I."/>
            <person name="Rusch D."/>
            <person name="Podicherti R."/>
            <person name="Tsui H.-C.T."/>
            <person name="Winkler M.E."/>
        </authorList>
    </citation>
    <scope>NUCLEOTIDE SEQUENCE</scope>
</reference>
<name>A0A381NSD8_9ZZZZ</name>
<accession>A0A381NSD8</accession>
<evidence type="ECO:0000256" key="1">
    <source>
        <dbReference type="ARBA" id="ARBA00023002"/>
    </source>
</evidence>
<dbReference type="NCBIfam" id="TIGR03559">
    <property type="entry name" value="F420_Rv3520c"/>
    <property type="match status" value="1"/>
</dbReference>
<organism evidence="3">
    <name type="scientific">marine metagenome</name>
    <dbReference type="NCBI Taxonomy" id="408172"/>
    <lineage>
        <taxon>unclassified sequences</taxon>
        <taxon>metagenomes</taxon>
        <taxon>ecological metagenomes</taxon>
    </lineage>
</organism>
<dbReference type="Gene3D" id="3.20.20.30">
    <property type="entry name" value="Luciferase-like domain"/>
    <property type="match status" value="1"/>
</dbReference>
<dbReference type="CDD" id="cd01097">
    <property type="entry name" value="Tetrahydromethanopterin_reductase"/>
    <property type="match status" value="1"/>
</dbReference>
<dbReference type="Pfam" id="PF00296">
    <property type="entry name" value="Bac_luciferase"/>
    <property type="match status" value="1"/>
</dbReference>
<dbReference type="InterPro" id="IPR011251">
    <property type="entry name" value="Luciferase-like_dom"/>
</dbReference>
<dbReference type="PANTHER" id="PTHR43244">
    <property type="match status" value="1"/>
</dbReference>
<feature type="domain" description="Luciferase-like" evidence="2">
    <location>
        <begin position="13"/>
        <end position="320"/>
    </location>
</feature>
<dbReference type="EMBL" id="UINC01000562">
    <property type="protein sequence ID" value="SUZ57515.1"/>
    <property type="molecule type" value="Genomic_DNA"/>
</dbReference>
<dbReference type="PANTHER" id="PTHR43244:SF1">
    <property type="entry name" value="5,10-METHYLENETETRAHYDROMETHANOPTERIN REDUCTASE"/>
    <property type="match status" value="1"/>
</dbReference>
<proteinExistence type="predicted"/>
<dbReference type="InterPro" id="IPR036661">
    <property type="entry name" value="Luciferase-like_sf"/>
</dbReference>
<dbReference type="InterPro" id="IPR019951">
    <property type="entry name" value="F420_OxRdatse_Rv3520c_pred"/>
</dbReference>
<dbReference type="AlphaFoldDB" id="A0A381NSD8"/>
<evidence type="ECO:0000313" key="3">
    <source>
        <dbReference type="EMBL" id="SUZ57515.1"/>
    </source>
</evidence>
<keyword evidence="1" id="KW-0560">Oxidoreductase</keyword>
<gene>
    <name evidence="3" type="ORF">METZ01_LOCUS10369</name>
</gene>
<protein>
    <recommendedName>
        <fullName evidence="2">Luciferase-like domain-containing protein</fullName>
    </recommendedName>
</protein>
<dbReference type="SUPFAM" id="SSF51679">
    <property type="entry name" value="Bacterial luciferase-like"/>
    <property type="match status" value="1"/>
</dbReference>
<sequence>MKLGLSLGYWGAQPPTDLVPLVQEAERLGYDAVWTAECWGSDAFSPLVYLAAHTERIRLGTGIVQMAARTPTATAMHAVTLDHLSDGRLILGLGVSGPQVVEGWYGQPSNRPLARTREYVEVLRRAFRRDDHLSFDGEFHQHPYTGEGSSGLGKPLKVMTHPLRADIPIFIGAEGPKNVTQTAEIADGWLPLYYSPYRQEVYADQLASRPDHFEIALNLAVTVTKDDSADAISAALLPIKAMLGFYIGGMGAKGQNYHTKLMARMGFEAEAHRIQDLFLEGRRDEAVATVPDGFADEISLVGTTERIRERLGAFADSPVTMLNVAPRSTGHLRQVAELILA</sequence>
<dbReference type="GO" id="GO:0016705">
    <property type="term" value="F:oxidoreductase activity, acting on paired donors, with incorporation or reduction of molecular oxygen"/>
    <property type="evidence" value="ECO:0007669"/>
    <property type="project" value="InterPro"/>
</dbReference>
<evidence type="ECO:0000259" key="2">
    <source>
        <dbReference type="Pfam" id="PF00296"/>
    </source>
</evidence>
<dbReference type="InterPro" id="IPR050564">
    <property type="entry name" value="F420-G6PD/mer"/>
</dbReference>